<protein>
    <recommendedName>
        <fullName evidence="1">Putative DNA-binding domain-containing protein</fullName>
    </recommendedName>
</protein>
<proteinExistence type="predicted"/>
<feature type="domain" description="Putative DNA-binding" evidence="1">
    <location>
        <begin position="11"/>
        <end position="99"/>
    </location>
</feature>
<dbReference type="Pfam" id="PF09836">
    <property type="entry name" value="DUF2063"/>
    <property type="match status" value="1"/>
</dbReference>
<keyword evidence="3" id="KW-1185">Reference proteome</keyword>
<sequence length="262" mass="29106">MNAPSPALFAQQDALRHWLINGNSAVSGFIGEDRRDDRLRIYADAYRLRLIDVLANDFPVLHALVGEEMFDTLAEGYLRAHPSRQPSVRHFGSGFPAWIHHHEHPATWSALAQFEWMQGEVFDAVDAPVLGFDDLATLTPDAWPALRLRLQPAMRVVEVAAGIPAMIEAHHAGEPLLAAVGDVPTRWLLWRHDFRVHWRRLDDDEAALLALANDGATFAELCARLATSLPEADAALRAIGLIKRWIADDLIAATILPENTTT</sequence>
<accession>A0A2K1Q3S0</accession>
<comment type="caution">
    <text evidence="2">The sequence shown here is derived from an EMBL/GenBank/DDBJ whole genome shotgun (WGS) entry which is preliminary data.</text>
</comment>
<gene>
    <name evidence="2" type="ORF">Lysil_1324</name>
</gene>
<dbReference type="EMBL" id="NPZB01000001">
    <property type="protein sequence ID" value="PNS09695.1"/>
    <property type="molecule type" value="Genomic_DNA"/>
</dbReference>
<dbReference type="Proteomes" id="UP000236220">
    <property type="component" value="Unassembled WGS sequence"/>
</dbReference>
<evidence type="ECO:0000259" key="1">
    <source>
        <dbReference type="Pfam" id="PF09836"/>
    </source>
</evidence>
<dbReference type="InterPro" id="IPR044922">
    <property type="entry name" value="DUF2063_N_sf"/>
</dbReference>
<organism evidence="2 3">
    <name type="scientific">Solilutibacter silvestris</name>
    <dbReference type="NCBI Taxonomy" id="1645665"/>
    <lineage>
        <taxon>Bacteria</taxon>
        <taxon>Pseudomonadati</taxon>
        <taxon>Pseudomonadota</taxon>
        <taxon>Gammaproteobacteria</taxon>
        <taxon>Lysobacterales</taxon>
        <taxon>Lysobacteraceae</taxon>
        <taxon>Solilutibacter</taxon>
    </lineage>
</organism>
<dbReference type="Gene3D" id="1.10.150.690">
    <property type="entry name" value="DUF2063"/>
    <property type="match status" value="1"/>
</dbReference>
<dbReference type="AlphaFoldDB" id="A0A2K1Q3S0"/>
<evidence type="ECO:0000313" key="2">
    <source>
        <dbReference type="EMBL" id="PNS09695.1"/>
    </source>
</evidence>
<dbReference type="RefSeq" id="WP_103074712.1">
    <property type="nucleotide sequence ID" value="NZ_NPZB01000001.1"/>
</dbReference>
<name>A0A2K1Q3S0_9GAMM</name>
<reference evidence="2" key="1">
    <citation type="submission" date="2017-08" db="EMBL/GenBank/DDBJ databases">
        <title>Lysobacter sylvestris genome.</title>
        <authorList>
            <person name="Zhang D.-C."/>
            <person name="Albuquerque L."/>
            <person name="Franca L."/>
            <person name="Froufe H.J.C."/>
            <person name="Barroso C."/>
            <person name="Egas C."/>
            <person name="Da Costa M."/>
            <person name="Margesin R."/>
        </authorList>
    </citation>
    <scope>NUCLEOTIDE SEQUENCE [LARGE SCALE GENOMIC DNA]</scope>
    <source>
        <strain evidence="2">AM20-91</strain>
    </source>
</reference>
<evidence type="ECO:0000313" key="3">
    <source>
        <dbReference type="Proteomes" id="UP000236220"/>
    </source>
</evidence>
<dbReference type="OrthoDB" id="343356at2"/>
<dbReference type="InterPro" id="IPR018640">
    <property type="entry name" value="DUF2063"/>
</dbReference>